<dbReference type="GO" id="GO:0043565">
    <property type="term" value="F:sequence-specific DNA binding"/>
    <property type="evidence" value="ECO:0007669"/>
    <property type="project" value="TreeGrafter"/>
</dbReference>
<dbReference type="InterPro" id="IPR000847">
    <property type="entry name" value="LysR_HTH_N"/>
</dbReference>
<dbReference type="PANTHER" id="PTHR30537">
    <property type="entry name" value="HTH-TYPE TRANSCRIPTIONAL REGULATOR"/>
    <property type="match status" value="1"/>
</dbReference>
<dbReference type="Gene3D" id="1.10.10.10">
    <property type="entry name" value="Winged helix-like DNA-binding domain superfamily/Winged helix DNA-binding domain"/>
    <property type="match status" value="1"/>
</dbReference>
<evidence type="ECO:0000256" key="1">
    <source>
        <dbReference type="ARBA" id="ARBA00009437"/>
    </source>
</evidence>
<evidence type="ECO:0000259" key="5">
    <source>
        <dbReference type="PROSITE" id="PS50931"/>
    </source>
</evidence>
<dbReference type="NCBIfam" id="NF008352">
    <property type="entry name" value="PRK11139.1"/>
    <property type="match status" value="1"/>
</dbReference>
<dbReference type="FunFam" id="3.40.190.10:FF:000017">
    <property type="entry name" value="Glycine cleavage system transcriptional activator"/>
    <property type="match status" value="1"/>
</dbReference>
<dbReference type="Pfam" id="PF03466">
    <property type="entry name" value="LysR_substrate"/>
    <property type="match status" value="1"/>
</dbReference>
<organism evidence="6 7">
    <name type="scientific">Thauera phenylacetica B4P</name>
    <dbReference type="NCBI Taxonomy" id="1234382"/>
    <lineage>
        <taxon>Bacteria</taxon>
        <taxon>Pseudomonadati</taxon>
        <taxon>Pseudomonadota</taxon>
        <taxon>Betaproteobacteria</taxon>
        <taxon>Rhodocyclales</taxon>
        <taxon>Zoogloeaceae</taxon>
        <taxon>Thauera</taxon>
    </lineage>
</organism>
<evidence type="ECO:0000313" key="7">
    <source>
        <dbReference type="Proteomes" id="UP000013047"/>
    </source>
</evidence>
<evidence type="ECO:0000256" key="4">
    <source>
        <dbReference type="ARBA" id="ARBA00023163"/>
    </source>
</evidence>
<dbReference type="SUPFAM" id="SSF53850">
    <property type="entry name" value="Periplasmic binding protein-like II"/>
    <property type="match status" value="1"/>
</dbReference>
<reference evidence="6 7" key="1">
    <citation type="submission" date="2012-09" db="EMBL/GenBank/DDBJ databases">
        <title>Draft Genome Sequences of 6 Strains from Genus Thauera.</title>
        <authorList>
            <person name="Liu B."/>
            <person name="Shapleigh J.P."/>
            <person name="Frostegard A.H."/>
        </authorList>
    </citation>
    <scope>NUCLEOTIDE SEQUENCE [LARGE SCALE GENOMIC DNA]</scope>
    <source>
        <strain evidence="6 7">B4P</strain>
    </source>
</reference>
<dbReference type="Gene3D" id="3.40.190.10">
    <property type="entry name" value="Periplasmic binding protein-like II"/>
    <property type="match status" value="2"/>
</dbReference>
<dbReference type="PRINTS" id="PR00039">
    <property type="entry name" value="HTHLYSR"/>
</dbReference>
<dbReference type="SUPFAM" id="SSF46785">
    <property type="entry name" value="Winged helix' DNA-binding domain"/>
    <property type="match status" value="1"/>
</dbReference>
<evidence type="ECO:0000256" key="3">
    <source>
        <dbReference type="ARBA" id="ARBA00023125"/>
    </source>
</evidence>
<dbReference type="InterPro" id="IPR036388">
    <property type="entry name" value="WH-like_DNA-bd_sf"/>
</dbReference>
<gene>
    <name evidence="6" type="ORF">C667_10580</name>
</gene>
<dbReference type="OrthoDB" id="9178397at2"/>
<protein>
    <submittedName>
        <fullName evidence="6">LysR family transcriptional regulator</fullName>
    </submittedName>
</protein>
<dbReference type="Proteomes" id="UP000013047">
    <property type="component" value="Unassembled WGS sequence"/>
</dbReference>
<dbReference type="Pfam" id="PF00126">
    <property type="entry name" value="HTH_1"/>
    <property type="match status" value="1"/>
</dbReference>
<name>N6YZS2_9RHOO</name>
<dbReference type="PROSITE" id="PS50931">
    <property type="entry name" value="HTH_LYSR"/>
    <property type="match status" value="1"/>
</dbReference>
<accession>N6YZS2</accession>
<sequence>MRRRIPSLEALVAFEAAARHQSFTLAAVALSLTQSAVCKQIAALEDYLGLALFHRVKKRISLTEAGELYARQIGEDLDRLERHTGALMTHRGEGNVLELASVPTFATRWLIPRLGAFKARHPGITLNLTTRSQPFIFTDTGFDAAIHFGSPEWPGASTSALFGEEMIPVCSPQLLPPAGCASAADLARLPLLHHSGRHDAWPRWFEHAGVRDVEVSAGARFELFSMLIEAALARLGVALVPRFLAQRELAAGELVVPFQRSLESAQAYYLVIPETPGPSAALLRFAAWLQEEAAAYREGAPAAGGALPDGAAARDGHA</sequence>
<comment type="similarity">
    <text evidence="1">Belongs to the LysR transcriptional regulatory family.</text>
</comment>
<evidence type="ECO:0000313" key="6">
    <source>
        <dbReference type="EMBL" id="ENO97110.1"/>
    </source>
</evidence>
<dbReference type="RefSeq" id="WP_004362386.1">
    <property type="nucleotide sequence ID" value="NZ_AMXF01000064.1"/>
</dbReference>
<keyword evidence="7" id="KW-1185">Reference proteome</keyword>
<keyword evidence="2" id="KW-0805">Transcription regulation</keyword>
<dbReference type="PANTHER" id="PTHR30537:SF26">
    <property type="entry name" value="GLYCINE CLEAVAGE SYSTEM TRANSCRIPTIONAL ACTIVATOR"/>
    <property type="match status" value="1"/>
</dbReference>
<dbReference type="AlphaFoldDB" id="N6YZS2"/>
<dbReference type="FunFam" id="1.10.10.10:FF:000038">
    <property type="entry name" value="Glycine cleavage system transcriptional activator"/>
    <property type="match status" value="1"/>
</dbReference>
<dbReference type="InterPro" id="IPR058163">
    <property type="entry name" value="LysR-type_TF_proteobact-type"/>
</dbReference>
<dbReference type="InterPro" id="IPR036390">
    <property type="entry name" value="WH_DNA-bd_sf"/>
</dbReference>
<keyword evidence="3" id="KW-0238">DNA-binding</keyword>
<keyword evidence="4" id="KW-0804">Transcription</keyword>
<dbReference type="InterPro" id="IPR005119">
    <property type="entry name" value="LysR_subst-bd"/>
</dbReference>
<dbReference type="GO" id="GO:0006351">
    <property type="term" value="P:DNA-templated transcription"/>
    <property type="evidence" value="ECO:0007669"/>
    <property type="project" value="TreeGrafter"/>
</dbReference>
<comment type="caution">
    <text evidence="6">The sequence shown here is derived from an EMBL/GenBank/DDBJ whole genome shotgun (WGS) entry which is preliminary data.</text>
</comment>
<dbReference type="GO" id="GO:0003700">
    <property type="term" value="F:DNA-binding transcription factor activity"/>
    <property type="evidence" value="ECO:0007669"/>
    <property type="project" value="InterPro"/>
</dbReference>
<evidence type="ECO:0000256" key="2">
    <source>
        <dbReference type="ARBA" id="ARBA00023015"/>
    </source>
</evidence>
<dbReference type="EMBL" id="AMXF01000064">
    <property type="protein sequence ID" value="ENO97110.1"/>
    <property type="molecule type" value="Genomic_DNA"/>
</dbReference>
<feature type="domain" description="HTH lysR-type" evidence="5">
    <location>
        <begin position="6"/>
        <end position="63"/>
    </location>
</feature>
<proteinExistence type="inferred from homology"/>